<comment type="caution">
    <text evidence="10">The sequence shown here is derived from an EMBL/GenBank/DDBJ whole genome shotgun (WGS) entry which is preliminary data.</text>
</comment>
<dbReference type="InterPro" id="IPR050701">
    <property type="entry name" value="Histone_Mod_Regulator"/>
</dbReference>
<feature type="domain" description="C2H2-type" evidence="8">
    <location>
        <begin position="3"/>
        <end position="29"/>
    </location>
</feature>
<feature type="region of interest" description="Disordered" evidence="6">
    <location>
        <begin position="557"/>
        <end position="581"/>
    </location>
</feature>
<evidence type="ECO:0000259" key="7">
    <source>
        <dbReference type="PROSITE" id="PS50016"/>
    </source>
</evidence>
<dbReference type="Pfam" id="PF13831">
    <property type="entry name" value="PHD_2"/>
    <property type="match status" value="1"/>
</dbReference>
<evidence type="ECO:0000256" key="5">
    <source>
        <dbReference type="PROSITE-ProRule" id="PRU00042"/>
    </source>
</evidence>
<dbReference type="CDD" id="cd15572">
    <property type="entry name" value="PHD_BRPF"/>
    <property type="match status" value="1"/>
</dbReference>
<dbReference type="PROSITE" id="PS50016">
    <property type="entry name" value="ZF_PHD_2"/>
    <property type="match status" value="1"/>
</dbReference>
<evidence type="ECO:0000256" key="6">
    <source>
        <dbReference type="SAM" id="MobiDB-lite"/>
    </source>
</evidence>
<dbReference type="OrthoDB" id="20839at2759"/>
<dbReference type="EMBL" id="LWCA01000413">
    <property type="protein sequence ID" value="OAF68631.1"/>
    <property type="molecule type" value="Genomic_DNA"/>
</dbReference>
<dbReference type="SMART" id="SM00249">
    <property type="entry name" value="PHD"/>
    <property type="match status" value="2"/>
</dbReference>
<feature type="domain" description="PHD-type" evidence="7">
    <location>
        <begin position="238"/>
        <end position="288"/>
    </location>
</feature>
<dbReference type="InterPro" id="IPR019787">
    <property type="entry name" value="Znf_PHD-finger"/>
</dbReference>
<dbReference type="GO" id="GO:0006357">
    <property type="term" value="P:regulation of transcription by RNA polymerase II"/>
    <property type="evidence" value="ECO:0007669"/>
    <property type="project" value="TreeGrafter"/>
</dbReference>
<dbReference type="PANTHER" id="PTHR13793:SF107">
    <property type="entry name" value="BROMODOMAIN-CONTAINING PROTEIN HOMOLOG"/>
    <property type="match status" value="1"/>
</dbReference>
<keyword evidence="1" id="KW-0479">Metal-binding</keyword>
<protein>
    <submittedName>
        <fullName evidence="10">Bromodomain and PHD finger-containing protein 1</fullName>
    </submittedName>
</protein>
<dbReference type="PROSITE" id="PS50157">
    <property type="entry name" value="ZINC_FINGER_C2H2_2"/>
    <property type="match status" value="1"/>
</dbReference>
<feature type="compositionally biased region" description="Basic and acidic residues" evidence="6">
    <location>
        <begin position="568"/>
        <end position="581"/>
    </location>
</feature>
<dbReference type="InterPro" id="IPR013083">
    <property type="entry name" value="Znf_RING/FYVE/PHD"/>
</dbReference>
<sequence length="955" mass="111525">MKYKCPYDKCTKIYKTKSGLTSHMRGHGGCFSPRRMSLRNESFDEPLKFDTTTGNIEILLESEKKIALNFNISTKMPIINAEECYNKKIQIYKSNVNTKDVVHKNIIQQVKNQQNDTLKENNVKIPSFMYTGNIYCEIGETPDRTQNQLLAVKGEPVEYDLDEEDVVWLRIINERRRTRKIYPVSMDMFELLIDRMEKRAQFCEIRKNVKKSITPDTDKNDSESPINLQNENLSNFNNDVCCICLDGTCENHNFILFCDMCNIAVHQECYGVPYIPAGNWWCRRCLLSPSNAVQCQLCPNTGGALKPTMDGRWMHVICVLWIPEFTFGNAVFFEPVVEAKKMSTKFIKQECYICNKKNVGVYIQCDRRKRDRIRRCSNFYHVTCAQLVGLHMRLEPITKLSDKGATVSVKSSSYCHLHAKADYRSLIDATTDKDQDLKCTIGLQDGTDTLNFIHLRMEKARQYLNSQQKNKCSVTQPFIKEEKMKEIEDMVDIPDKEEFMSRIRSYWMLKRRSQNGVPLIKRLQLPGPHLKSTLIEENAKIHKLDTDFNVEKLEPKLKISKKNKPHGNIKDSKKSKLNEEKSISASLNSKEELVNKYFSMITIRSQLEKARLVIEMIRKREIIKLKLAKLKETEINLLMNTKNLIFSDIMQILKYFDSTCAFHDKNFDYIQKFKNMSLDGIHLKIVQSDYKYLNQLFNDFKSIFKNHQSCSNSVNDVSIELFRYKVNYTFFLIKVFFHQYPINIFLNNAKCLNNKLKKHVSTVKFNIKNSTNEEEQLSHLHTILTHVRNIKKGKWAKLELLKMEISDYLNESEFTKLNDKKAVKVMNLIELQDEKTILTNPKLKKNGNYLQKSKPTLKPSEIESNSNLESLENEPKETIYNDKISKPKLNKKTKNQPQKPTKRKNNVSIPRKSKRQKLKYKSDSFVAISPEYKNCLTSSNKYPSRHNYLTNHDEC</sequence>
<keyword evidence="11" id="KW-1185">Reference proteome</keyword>
<dbReference type="PROSITE" id="PS51805">
    <property type="entry name" value="EPHD"/>
    <property type="match status" value="1"/>
</dbReference>
<keyword evidence="2" id="KW-0677">Repeat</keyword>
<dbReference type="AlphaFoldDB" id="A0A177B4V1"/>
<dbReference type="InterPro" id="IPR001965">
    <property type="entry name" value="Znf_PHD"/>
</dbReference>
<dbReference type="FunFam" id="3.30.40.10:FF:000008">
    <property type="entry name" value="Bromodomain containing 1, isoform CRA_a"/>
    <property type="match status" value="1"/>
</dbReference>
<dbReference type="PROSITE" id="PS00028">
    <property type="entry name" value="ZINC_FINGER_C2H2_1"/>
    <property type="match status" value="1"/>
</dbReference>
<feature type="compositionally biased region" description="Basic residues" evidence="6">
    <location>
        <begin position="886"/>
        <end position="919"/>
    </location>
</feature>
<evidence type="ECO:0000256" key="4">
    <source>
        <dbReference type="ARBA" id="ARBA00022833"/>
    </source>
</evidence>
<dbReference type="Gene3D" id="3.30.160.60">
    <property type="entry name" value="Classic Zinc Finger"/>
    <property type="match status" value="1"/>
</dbReference>
<dbReference type="InterPro" id="IPR019542">
    <property type="entry name" value="Enhancer_polycomb-like_N"/>
</dbReference>
<gene>
    <name evidence="10" type="ORF">A3Q56_03657</name>
</gene>
<evidence type="ECO:0000256" key="3">
    <source>
        <dbReference type="ARBA" id="ARBA00022771"/>
    </source>
</evidence>
<keyword evidence="4" id="KW-0862">Zinc</keyword>
<evidence type="ECO:0000256" key="2">
    <source>
        <dbReference type="ARBA" id="ARBA00022737"/>
    </source>
</evidence>
<evidence type="ECO:0000256" key="1">
    <source>
        <dbReference type="ARBA" id="ARBA00022723"/>
    </source>
</evidence>
<dbReference type="Pfam" id="PF13832">
    <property type="entry name" value="zf-HC5HC2H_2"/>
    <property type="match status" value="1"/>
</dbReference>
<accession>A0A177B4V1</accession>
<evidence type="ECO:0000313" key="11">
    <source>
        <dbReference type="Proteomes" id="UP000078046"/>
    </source>
</evidence>
<dbReference type="Pfam" id="PF10513">
    <property type="entry name" value="EPL1"/>
    <property type="match status" value="1"/>
</dbReference>
<name>A0A177B4V1_9BILA</name>
<feature type="compositionally biased region" description="Basic and acidic residues" evidence="6">
    <location>
        <begin position="873"/>
        <end position="885"/>
    </location>
</feature>
<dbReference type="PROSITE" id="PS01359">
    <property type="entry name" value="ZF_PHD_1"/>
    <property type="match status" value="1"/>
</dbReference>
<dbReference type="InterPro" id="IPR019786">
    <property type="entry name" value="Zinc_finger_PHD-type_CS"/>
</dbReference>
<feature type="compositionally biased region" description="Basic residues" evidence="6">
    <location>
        <begin position="558"/>
        <end position="567"/>
    </location>
</feature>
<dbReference type="InterPro" id="IPR034732">
    <property type="entry name" value="EPHD"/>
</dbReference>
<feature type="region of interest" description="Disordered" evidence="6">
    <location>
        <begin position="845"/>
        <end position="922"/>
    </location>
</feature>
<dbReference type="Proteomes" id="UP000078046">
    <property type="component" value="Unassembled WGS sequence"/>
</dbReference>
<reference evidence="10 11" key="1">
    <citation type="submission" date="2016-04" db="EMBL/GenBank/DDBJ databases">
        <title>The genome of Intoshia linei affirms orthonectids as highly simplified spiralians.</title>
        <authorList>
            <person name="Mikhailov K.V."/>
            <person name="Slusarev G.S."/>
            <person name="Nikitin M.A."/>
            <person name="Logacheva M.D."/>
            <person name="Penin A."/>
            <person name="Aleoshin V."/>
            <person name="Panchin Y.V."/>
        </authorList>
    </citation>
    <scope>NUCLEOTIDE SEQUENCE [LARGE SCALE GENOMIC DNA]</scope>
    <source>
        <strain evidence="10">Intl2013</strain>
        <tissue evidence="10">Whole animal</tissue>
    </source>
</reference>
<dbReference type="GO" id="GO:0008270">
    <property type="term" value="F:zinc ion binding"/>
    <property type="evidence" value="ECO:0007669"/>
    <property type="project" value="UniProtKB-KW"/>
</dbReference>
<keyword evidence="3 5" id="KW-0863">Zinc-finger</keyword>
<dbReference type="InterPro" id="IPR011011">
    <property type="entry name" value="Znf_FYVE_PHD"/>
</dbReference>
<evidence type="ECO:0000259" key="8">
    <source>
        <dbReference type="PROSITE" id="PS50157"/>
    </source>
</evidence>
<dbReference type="InterPro" id="IPR013087">
    <property type="entry name" value="Znf_C2H2_type"/>
</dbReference>
<organism evidence="10 11">
    <name type="scientific">Intoshia linei</name>
    <dbReference type="NCBI Taxonomy" id="1819745"/>
    <lineage>
        <taxon>Eukaryota</taxon>
        <taxon>Metazoa</taxon>
        <taxon>Spiralia</taxon>
        <taxon>Lophotrochozoa</taxon>
        <taxon>Mesozoa</taxon>
        <taxon>Orthonectida</taxon>
        <taxon>Rhopaluridae</taxon>
        <taxon>Intoshia</taxon>
    </lineage>
</organism>
<dbReference type="Gene3D" id="3.30.40.10">
    <property type="entry name" value="Zinc/RING finger domain, C3HC4 (zinc finger)"/>
    <property type="match status" value="2"/>
</dbReference>
<dbReference type="SMART" id="SM00355">
    <property type="entry name" value="ZnF_C2H2"/>
    <property type="match status" value="1"/>
</dbReference>
<evidence type="ECO:0000313" key="10">
    <source>
        <dbReference type="EMBL" id="OAF68631.1"/>
    </source>
</evidence>
<feature type="domain" description="PHD-type" evidence="9">
    <location>
        <begin position="292"/>
        <end position="419"/>
    </location>
</feature>
<proteinExistence type="predicted"/>
<dbReference type="SUPFAM" id="SSF57903">
    <property type="entry name" value="FYVE/PHD zinc finger"/>
    <property type="match status" value="1"/>
</dbReference>
<evidence type="ECO:0000259" key="9">
    <source>
        <dbReference type="PROSITE" id="PS51805"/>
    </source>
</evidence>
<dbReference type="PANTHER" id="PTHR13793">
    <property type="entry name" value="PHD FINGER PROTEINS"/>
    <property type="match status" value="1"/>
</dbReference>